<sequence>MDNNRPLVPSNGAQGQQFPSLPGQESLYNLTFDEVNDQIGNVRKPLNAVNIDELRNVISVEESQLLQNPPSSSSSSSSSSTFLFLGNYNLNGTSSRKTIDDMWQEIANEGHVKVFDNQIVRQQLDETTLEDFLVRAGVINKGNQNEVFSHQPIMEVDPMVVGSQQTDLLPFQMASVQQQQMTLLDSNFHMFEAVSGHNPVVDVGYSDNRLPMPMPVSAMSATSSDSRMAAGKQCRYTDEMMKKTIERRRNRMIKNRESAARSRAKKQAYTSQLEHAVFHSRKTNNRLKKEKARERLDGLGYTSIWAFNALVAQHTSRLHLTQISMLQGGMNGKYKNGQSGGRGETRRSNGTTTPGEHREEREPGRWKSQGRPVDAKESVKEKIEPRSVKVSIQKGRQGHYLLLVSSSYTELEIVPFTREREYEVGRLWFVHFT</sequence>
<organism evidence="1 2">
    <name type="scientific">Populus alba</name>
    <name type="common">White poplar</name>
    <dbReference type="NCBI Taxonomy" id="43335"/>
    <lineage>
        <taxon>Eukaryota</taxon>
        <taxon>Viridiplantae</taxon>
        <taxon>Streptophyta</taxon>
        <taxon>Embryophyta</taxon>
        <taxon>Tracheophyta</taxon>
        <taxon>Spermatophyta</taxon>
        <taxon>Magnoliopsida</taxon>
        <taxon>eudicotyledons</taxon>
        <taxon>Gunneridae</taxon>
        <taxon>Pentapetalae</taxon>
        <taxon>rosids</taxon>
        <taxon>fabids</taxon>
        <taxon>Malpighiales</taxon>
        <taxon>Salicaceae</taxon>
        <taxon>Saliceae</taxon>
        <taxon>Populus</taxon>
    </lineage>
</organism>
<evidence type="ECO:0000313" key="2">
    <source>
        <dbReference type="Proteomes" id="UP000309997"/>
    </source>
</evidence>
<reference evidence="1 2" key="1">
    <citation type="journal article" date="2024" name="Plant Biotechnol. J.">
        <title>Genome and CRISPR/Cas9 system of a widespread forest tree (Populus alba) in the world.</title>
        <authorList>
            <person name="Liu Y.J."/>
            <person name="Jiang P.F."/>
            <person name="Han X.M."/>
            <person name="Li X.Y."/>
            <person name="Wang H.M."/>
            <person name="Wang Y.J."/>
            <person name="Wang X.X."/>
            <person name="Zeng Q.Y."/>
        </authorList>
    </citation>
    <scope>NUCLEOTIDE SEQUENCE [LARGE SCALE GENOMIC DNA]</scope>
    <source>
        <strain evidence="2">cv. PAL-ZL1</strain>
    </source>
</reference>
<name>A0ACC4B223_POPAL</name>
<keyword evidence="2" id="KW-1185">Reference proteome</keyword>
<proteinExistence type="predicted"/>
<dbReference type="EMBL" id="RCHU02000014">
    <property type="protein sequence ID" value="KAL3572608.1"/>
    <property type="molecule type" value="Genomic_DNA"/>
</dbReference>
<protein>
    <submittedName>
        <fullName evidence="1">Uncharacterized protein</fullName>
    </submittedName>
</protein>
<evidence type="ECO:0000313" key="1">
    <source>
        <dbReference type="EMBL" id="KAL3572608.1"/>
    </source>
</evidence>
<accession>A0ACC4B223</accession>
<dbReference type="Proteomes" id="UP000309997">
    <property type="component" value="Unassembled WGS sequence"/>
</dbReference>
<gene>
    <name evidence="1" type="ORF">D5086_026512</name>
</gene>
<comment type="caution">
    <text evidence="1">The sequence shown here is derived from an EMBL/GenBank/DDBJ whole genome shotgun (WGS) entry which is preliminary data.</text>
</comment>